<feature type="transmembrane region" description="Helical" evidence="1">
    <location>
        <begin position="266"/>
        <end position="290"/>
    </location>
</feature>
<dbReference type="InterPro" id="IPR007607">
    <property type="entry name" value="BacA/B"/>
</dbReference>
<dbReference type="EMBL" id="VTAW01000001">
    <property type="protein sequence ID" value="TYT63742.1"/>
    <property type="molecule type" value="Genomic_DNA"/>
</dbReference>
<comment type="caution">
    <text evidence="3">The sequence shown here is derived from an EMBL/GenBank/DDBJ whole genome shotgun (WGS) entry which is preliminary data.</text>
</comment>
<name>A0A5D5AV48_9EURY</name>
<feature type="transmembrane region" description="Helical" evidence="1">
    <location>
        <begin position="235"/>
        <end position="260"/>
    </location>
</feature>
<dbReference type="Pfam" id="PF26514">
    <property type="entry name" value="DUF8173"/>
    <property type="match status" value="1"/>
</dbReference>
<evidence type="ECO:0000313" key="3">
    <source>
        <dbReference type="EMBL" id="TYT63742.1"/>
    </source>
</evidence>
<keyword evidence="4" id="KW-1185">Reference proteome</keyword>
<accession>A0A5D5AV48</accession>
<dbReference type="Pfam" id="PF04519">
    <property type="entry name" value="Bactofilin"/>
    <property type="match status" value="1"/>
</dbReference>
<proteinExistence type="predicted"/>
<sequence>MGIDNTPLRTGVLLLALAVVLCGALPGTVAAQSESQTGGTVIVEDGETVDELETFAGAVIVEGTVTGDVSAVAGDVRIEGDVGGDLEAAGGSVTIDGNVDGDVDAAAGGLRVSEGGTVGGDVSAGAGTVVIDGSVDGNVAAGAETIRLGDDAAIAGDLRYGGELVGNTDAVAGEIAQESTGWEFEPILEPIATWLFALYTLGLNLLLGAALLLVFPRFSSGVAGRIGTDPVRTGLVGLGVLVGVPILLVALAITIVGIPVSVFGGFAFALAIWIAVVYGRYAVAAWLLSLVDVHNRWVALLVGVVAGALVSPIPYLGGLVDLFVLLLGLGALARGIVAHRRAVRQRESRSQEGVGADGPAAD</sequence>
<evidence type="ECO:0000313" key="4">
    <source>
        <dbReference type="Proteomes" id="UP000324104"/>
    </source>
</evidence>
<dbReference type="Proteomes" id="UP000324104">
    <property type="component" value="Unassembled WGS sequence"/>
</dbReference>
<organism evidence="3 4">
    <name type="scientific">Natrialba swarupiae</name>
    <dbReference type="NCBI Taxonomy" id="2448032"/>
    <lineage>
        <taxon>Archaea</taxon>
        <taxon>Methanobacteriati</taxon>
        <taxon>Methanobacteriota</taxon>
        <taxon>Stenosarchaea group</taxon>
        <taxon>Halobacteria</taxon>
        <taxon>Halobacteriales</taxon>
        <taxon>Natrialbaceae</taxon>
        <taxon>Natrialba</taxon>
    </lineage>
</organism>
<feature type="transmembrane region" description="Helical" evidence="1">
    <location>
        <begin position="194"/>
        <end position="215"/>
    </location>
</feature>
<evidence type="ECO:0000256" key="1">
    <source>
        <dbReference type="SAM" id="Phobius"/>
    </source>
</evidence>
<gene>
    <name evidence="3" type="ORF">FYC77_00505</name>
</gene>
<keyword evidence="1" id="KW-0472">Membrane</keyword>
<evidence type="ECO:0000259" key="2">
    <source>
        <dbReference type="Pfam" id="PF26514"/>
    </source>
</evidence>
<feature type="transmembrane region" description="Helical" evidence="1">
    <location>
        <begin position="322"/>
        <end position="339"/>
    </location>
</feature>
<dbReference type="RefSeq" id="WP_149079549.1">
    <property type="nucleotide sequence ID" value="NZ_VTAW01000001.1"/>
</dbReference>
<feature type="transmembrane region" description="Helical" evidence="1">
    <location>
        <begin position="297"/>
        <end position="316"/>
    </location>
</feature>
<feature type="domain" description="DUF8173" evidence="2">
    <location>
        <begin position="183"/>
        <end position="334"/>
    </location>
</feature>
<reference evidence="3 4" key="1">
    <citation type="submission" date="2019-08" db="EMBL/GenBank/DDBJ databases">
        <title>Archaea genome.</title>
        <authorList>
            <person name="Kajale S."/>
            <person name="Shouche Y."/>
            <person name="Deshpande N."/>
            <person name="Sharma A."/>
        </authorList>
    </citation>
    <scope>NUCLEOTIDE SEQUENCE [LARGE SCALE GENOMIC DNA]</scope>
    <source>
        <strain evidence="3 4">ESP3B_9</strain>
    </source>
</reference>
<dbReference type="AlphaFoldDB" id="A0A5D5AV48"/>
<keyword evidence="1" id="KW-0812">Transmembrane</keyword>
<dbReference type="InterPro" id="IPR058486">
    <property type="entry name" value="DUF8173"/>
</dbReference>
<keyword evidence="1" id="KW-1133">Transmembrane helix</keyword>
<protein>
    <submittedName>
        <fullName evidence="3">Polymer-forming cytoskeletal protein</fullName>
    </submittedName>
</protein>